<comment type="caution">
    <text evidence="16">The sequence shown here is derived from an EMBL/GenBank/DDBJ whole genome shotgun (WGS) entry which is preliminary data.</text>
</comment>
<keyword evidence="9 12" id="KW-0443">Lipid metabolism</keyword>
<dbReference type="GO" id="GO:0004348">
    <property type="term" value="F:glucosylceramidase activity"/>
    <property type="evidence" value="ECO:0007669"/>
    <property type="project" value="UniProtKB-EC"/>
</dbReference>
<evidence type="ECO:0000256" key="10">
    <source>
        <dbReference type="ARBA" id="ARBA00050474"/>
    </source>
</evidence>
<dbReference type="GO" id="GO:0005102">
    <property type="term" value="F:signaling receptor binding"/>
    <property type="evidence" value="ECO:0007669"/>
    <property type="project" value="UniProtKB-ARBA"/>
</dbReference>
<evidence type="ECO:0000256" key="11">
    <source>
        <dbReference type="ARBA" id="ARBA00051345"/>
    </source>
</evidence>
<dbReference type="GO" id="GO:0006066">
    <property type="term" value="P:alcohol metabolic process"/>
    <property type="evidence" value="ECO:0007669"/>
    <property type="project" value="UniProtKB-ARBA"/>
</dbReference>
<dbReference type="GO" id="GO:0007040">
    <property type="term" value="P:lysosome organization"/>
    <property type="evidence" value="ECO:0007669"/>
    <property type="project" value="UniProtKB-ARBA"/>
</dbReference>
<protein>
    <recommendedName>
        <fullName evidence="5 12">Glucosylceramidase</fullName>
        <ecNumber evidence="5 12">3.2.1.45</ecNumber>
    </recommendedName>
</protein>
<evidence type="ECO:0000256" key="1">
    <source>
        <dbReference type="ARBA" id="ARBA00001013"/>
    </source>
</evidence>
<proteinExistence type="inferred from homology"/>
<dbReference type="AlphaFoldDB" id="A0A834IZE3"/>
<dbReference type="GO" id="GO:0051246">
    <property type="term" value="P:regulation of protein metabolic process"/>
    <property type="evidence" value="ECO:0007669"/>
    <property type="project" value="UniProtKB-ARBA"/>
</dbReference>
<comment type="similarity">
    <text evidence="4 12">Belongs to the glycosyl hydrolase 30 family.</text>
</comment>
<dbReference type="GO" id="GO:0008202">
    <property type="term" value="P:steroid metabolic process"/>
    <property type="evidence" value="ECO:0007669"/>
    <property type="project" value="UniProtKB-ARBA"/>
</dbReference>
<feature type="chain" id="PRO_5032523253" description="Glucosylceramidase" evidence="13">
    <location>
        <begin position="25"/>
        <end position="516"/>
    </location>
</feature>
<evidence type="ECO:0000256" key="6">
    <source>
        <dbReference type="ARBA" id="ARBA00022729"/>
    </source>
</evidence>
<feature type="domain" description="Glycosyl hydrolase family 30 TIM-barrel" evidence="14">
    <location>
        <begin position="103"/>
        <end position="449"/>
    </location>
</feature>
<evidence type="ECO:0000256" key="4">
    <source>
        <dbReference type="ARBA" id="ARBA00005382"/>
    </source>
</evidence>
<dbReference type="Pfam" id="PF17189">
    <property type="entry name" value="Glyco_hydro_30C"/>
    <property type="match status" value="1"/>
</dbReference>
<dbReference type="InterPro" id="IPR033453">
    <property type="entry name" value="Glyco_hydro_30_TIM-barrel"/>
</dbReference>
<dbReference type="GO" id="GO:0016758">
    <property type="term" value="F:hexosyltransferase activity"/>
    <property type="evidence" value="ECO:0007669"/>
    <property type="project" value="UniProtKB-ARBA"/>
</dbReference>
<keyword evidence="7 12" id="KW-0378">Hydrolase</keyword>
<evidence type="ECO:0000256" key="3">
    <source>
        <dbReference type="ARBA" id="ARBA00004991"/>
    </source>
</evidence>
<dbReference type="Gene3D" id="3.20.20.80">
    <property type="entry name" value="Glycosidases"/>
    <property type="match status" value="1"/>
</dbReference>
<evidence type="ECO:0000256" key="8">
    <source>
        <dbReference type="ARBA" id="ARBA00022919"/>
    </source>
</evidence>
<dbReference type="Proteomes" id="UP000625711">
    <property type="component" value="Unassembled WGS sequence"/>
</dbReference>
<dbReference type="OrthoDB" id="2160638at2759"/>
<dbReference type="EC" id="3.2.1.45" evidence="5 12"/>
<dbReference type="GO" id="GO:0032006">
    <property type="term" value="P:regulation of TOR signaling"/>
    <property type="evidence" value="ECO:0007669"/>
    <property type="project" value="UniProtKB-ARBA"/>
</dbReference>
<feature type="signal peptide" evidence="13">
    <location>
        <begin position="1"/>
        <end position="24"/>
    </location>
</feature>
<dbReference type="PANTHER" id="PTHR11069">
    <property type="entry name" value="GLUCOSYLCERAMIDASE"/>
    <property type="match status" value="1"/>
</dbReference>
<dbReference type="GO" id="GO:0016241">
    <property type="term" value="P:regulation of macroautophagy"/>
    <property type="evidence" value="ECO:0007669"/>
    <property type="project" value="UniProtKB-ARBA"/>
</dbReference>
<evidence type="ECO:0000256" key="2">
    <source>
        <dbReference type="ARBA" id="ARBA00004760"/>
    </source>
</evidence>
<comment type="catalytic activity">
    <reaction evidence="1">
        <text>a beta-D-glucosyl-(1&lt;-&gt;1')-N-acylsphing-4-enine + H2O = an N-acylsphing-4-enine + D-glucose</text>
        <dbReference type="Rhea" id="RHEA:13269"/>
        <dbReference type="ChEBI" id="CHEBI:4167"/>
        <dbReference type="ChEBI" id="CHEBI:15377"/>
        <dbReference type="ChEBI" id="CHEBI:22801"/>
        <dbReference type="ChEBI" id="CHEBI:52639"/>
        <dbReference type="EC" id="3.2.1.45"/>
    </reaction>
    <physiologicalReaction direction="left-to-right" evidence="1">
        <dbReference type="Rhea" id="RHEA:13270"/>
    </physiologicalReaction>
</comment>
<dbReference type="GO" id="GO:0042391">
    <property type="term" value="P:regulation of membrane potential"/>
    <property type="evidence" value="ECO:0007669"/>
    <property type="project" value="UniProtKB-ARBA"/>
</dbReference>
<keyword evidence="17" id="KW-1185">Reference proteome</keyword>
<evidence type="ECO:0000256" key="5">
    <source>
        <dbReference type="ARBA" id="ARBA00012658"/>
    </source>
</evidence>
<organism evidence="16 17">
    <name type="scientific">Rhynchophorus ferrugineus</name>
    <name type="common">Red palm weevil</name>
    <name type="synonym">Curculio ferrugineus</name>
    <dbReference type="NCBI Taxonomy" id="354439"/>
    <lineage>
        <taxon>Eukaryota</taxon>
        <taxon>Metazoa</taxon>
        <taxon>Ecdysozoa</taxon>
        <taxon>Arthropoda</taxon>
        <taxon>Hexapoda</taxon>
        <taxon>Insecta</taxon>
        <taxon>Pterygota</taxon>
        <taxon>Neoptera</taxon>
        <taxon>Endopterygota</taxon>
        <taxon>Coleoptera</taxon>
        <taxon>Polyphaga</taxon>
        <taxon>Cucujiformia</taxon>
        <taxon>Curculionidae</taxon>
        <taxon>Dryophthorinae</taxon>
        <taxon>Rhynchophorus</taxon>
    </lineage>
</organism>
<dbReference type="GO" id="GO:0005764">
    <property type="term" value="C:lysosome"/>
    <property type="evidence" value="ECO:0007669"/>
    <property type="project" value="UniProtKB-ARBA"/>
</dbReference>
<dbReference type="InterPro" id="IPR033452">
    <property type="entry name" value="GH30_C"/>
</dbReference>
<evidence type="ECO:0000313" key="16">
    <source>
        <dbReference type="EMBL" id="KAF7286898.1"/>
    </source>
</evidence>
<evidence type="ECO:0000259" key="14">
    <source>
        <dbReference type="Pfam" id="PF02055"/>
    </source>
</evidence>
<comment type="pathway">
    <text evidence="2">Lipid metabolism; sphingolipid metabolism.</text>
</comment>
<name>A0A834IZE3_RHYFE</name>
<keyword evidence="12" id="KW-0326">Glycosidase</keyword>
<dbReference type="GO" id="GO:0006914">
    <property type="term" value="P:autophagy"/>
    <property type="evidence" value="ECO:0007669"/>
    <property type="project" value="UniProtKB-ARBA"/>
</dbReference>
<comment type="pathway">
    <text evidence="3">Sphingolipid metabolism.</text>
</comment>
<reference evidence="16" key="1">
    <citation type="submission" date="2020-08" db="EMBL/GenBank/DDBJ databases">
        <title>Genome sequencing and assembly of the red palm weevil Rhynchophorus ferrugineus.</title>
        <authorList>
            <person name="Dias G.B."/>
            <person name="Bergman C.M."/>
            <person name="Manee M."/>
        </authorList>
    </citation>
    <scope>NUCLEOTIDE SEQUENCE</scope>
    <source>
        <strain evidence="16">AA-2017</strain>
        <tissue evidence="16">Whole larva</tissue>
    </source>
</reference>
<dbReference type="Pfam" id="PF02055">
    <property type="entry name" value="Glyco_hydro_30"/>
    <property type="match status" value="1"/>
</dbReference>
<dbReference type="GO" id="GO:0006680">
    <property type="term" value="P:glucosylceramide catabolic process"/>
    <property type="evidence" value="ECO:0007669"/>
    <property type="project" value="TreeGrafter"/>
</dbReference>
<keyword evidence="6 13" id="KW-0732">Signal</keyword>
<evidence type="ECO:0000259" key="15">
    <source>
        <dbReference type="Pfam" id="PF17189"/>
    </source>
</evidence>
<dbReference type="GO" id="GO:0030163">
    <property type="term" value="P:protein catabolic process"/>
    <property type="evidence" value="ECO:0007669"/>
    <property type="project" value="UniProtKB-ARBA"/>
</dbReference>
<comment type="catalytic activity">
    <reaction evidence="11">
        <text>an N-acyl-1-beta-D-glucosyl-15-methylhexadecasphing-4-enine + H2O = an N-acyl-15-methylhexadecasphing-4-enine + D-glucose</text>
        <dbReference type="Rhea" id="RHEA:34755"/>
        <dbReference type="ChEBI" id="CHEBI:4167"/>
        <dbReference type="ChEBI" id="CHEBI:15377"/>
        <dbReference type="ChEBI" id="CHEBI:70815"/>
        <dbReference type="ChEBI" id="CHEBI:70846"/>
    </reaction>
    <physiologicalReaction direction="left-to-right" evidence="11">
        <dbReference type="Rhea" id="RHEA:34756"/>
    </physiologicalReaction>
</comment>
<dbReference type="SUPFAM" id="SSF51445">
    <property type="entry name" value="(Trans)glycosidases"/>
    <property type="match status" value="1"/>
</dbReference>
<evidence type="ECO:0000256" key="7">
    <source>
        <dbReference type="ARBA" id="ARBA00022801"/>
    </source>
</evidence>
<evidence type="ECO:0000256" key="12">
    <source>
        <dbReference type="RuleBase" id="RU361188"/>
    </source>
</evidence>
<dbReference type="GO" id="GO:0005774">
    <property type="term" value="C:vacuolar membrane"/>
    <property type="evidence" value="ECO:0007669"/>
    <property type="project" value="UniProtKB-ARBA"/>
</dbReference>
<dbReference type="PRINTS" id="PR00843">
    <property type="entry name" value="GLHYDRLASE30"/>
</dbReference>
<dbReference type="FunFam" id="3.20.20.80:FF:000030">
    <property type="entry name" value="Lysosomal acid glucosylceramidase"/>
    <property type="match status" value="1"/>
</dbReference>
<dbReference type="GO" id="GO:0010605">
    <property type="term" value="P:negative regulation of macromolecule metabolic process"/>
    <property type="evidence" value="ECO:0007669"/>
    <property type="project" value="UniProtKB-ARBA"/>
</dbReference>
<evidence type="ECO:0000256" key="9">
    <source>
        <dbReference type="ARBA" id="ARBA00023098"/>
    </source>
</evidence>
<dbReference type="InterPro" id="IPR001139">
    <property type="entry name" value="Glyco_hydro_30"/>
</dbReference>
<dbReference type="PANTHER" id="PTHR11069:SF23">
    <property type="entry name" value="LYSOSOMAL ACID GLUCOSYLCERAMIDASE"/>
    <property type="match status" value="1"/>
</dbReference>
<sequence length="516" mass="57643">MEVCLKQSILFLSVLSLQLFCVCCYIPCATREVEYGYVCVCNSTYCDTVPQIEPLSTGQYQIYTTSKNNLGFSSSVGAFSSSSNSTASVQISVANLSDTHQTIIGFGGAFSDSTGINVLSLPEEAQQLLLESYFGEEGLGYTLGRVPIGGTDFSTKAYTYCDGEDLTLEEFTLADEDYSYKLPLIKKAIDLKGDKQLLLLASAWSSPAWTKSTNSIKGSGNLKEEYYDWWAKYFIKFFEAYESNGVIFWAVTTQNEPVQGFLATDVPNLRFSFNNLKTWIKDYFGPTIRNSTFKDLKIVTYDDGRDFLPLLQMVVLSDEEVLEYIDGVGVHWYTDFFIPASFLNYAKSDKKDLFVIGTEASNGFLKFFDLIPPVMLGSWSRGVNYINNIFDDLEYGMAGWIDWNMALDPSGGPTFIDNFVDSPIIVNSTLGEFYKQPMFYALGHFSKFVLPDSVRVTTEVSSGKIRTLAFNRPDNKTVLIISNDSDDDVEVDIVIESISSTINIQSKSINSLLIKL</sequence>
<dbReference type="InterPro" id="IPR017853">
    <property type="entry name" value="GH"/>
</dbReference>
<accession>A0A834IZE3</accession>
<feature type="domain" description="Glycosyl hydrolase family 30 beta sandwich" evidence="15">
    <location>
        <begin position="452"/>
        <end position="511"/>
    </location>
</feature>
<keyword evidence="8 12" id="KW-0746">Sphingolipid metabolism</keyword>
<evidence type="ECO:0000256" key="13">
    <source>
        <dbReference type="SAM" id="SignalP"/>
    </source>
</evidence>
<dbReference type="EMBL" id="JAACXV010000018">
    <property type="protein sequence ID" value="KAF7286898.1"/>
    <property type="molecule type" value="Genomic_DNA"/>
</dbReference>
<comment type="catalytic activity">
    <reaction evidence="10">
        <text>a beta-D-glucosylceramide + H2O = an N-acyl-sphingoid base + D-glucose</text>
        <dbReference type="Rhea" id="RHEA:81447"/>
        <dbReference type="ChEBI" id="CHEBI:4167"/>
        <dbReference type="ChEBI" id="CHEBI:15377"/>
        <dbReference type="ChEBI" id="CHEBI:83264"/>
        <dbReference type="ChEBI" id="CHEBI:83273"/>
    </reaction>
    <physiologicalReaction direction="left-to-right" evidence="10">
        <dbReference type="Rhea" id="RHEA:81448"/>
    </physiologicalReaction>
</comment>
<gene>
    <name evidence="16" type="ORF">GWI33_003165</name>
</gene>
<evidence type="ECO:0000313" key="17">
    <source>
        <dbReference type="Proteomes" id="UP000625711"/>
    </source>
</evidence>